<keyword evidence="2" id="KW-0812">Transmembrane</keyword>
<evidence type="ECO:0008006" key="5">
    <source>
        <dbReference type="Google" id="ProtNLM"/>
    </source>
</evidence>
<dbReference type="STRING" id="1231657.A0A1Y2A6D9"/>
<sequence length="470" mass="50608">MCMTRRGGFFLPNVSETYQNDTDPVPVSFGGPIATPTNTIWDPTETLRLAGYPNFIGSDKIILNENVLVPQFPFGVLQKGLDISNEYGITDQASFGLGGNSSILTALKQAGTIGSTSFGYLWGLDGATDAARMDGSLILGGYDQAKIKNPNKNHTGNLSTKDSTLCPQHMTLTINEVRLNFPNGSEPNLLVEGPVTTCICLHANNILSLPYDPYYERFEAWTDAVSINRNHGISLGDELYRVDEAYQGDLTLVLDSGLAIRIQNNQLALPELKIGEDGKMKANASVRSMMLSSQTWLEERPCVGRAFFTGAYMHVDNERESFTIWEANATTDKNLVSVTDAGVQAACPASTSRVQVPLSTSDGNSSSGIGSNAGAIAGLVILVLAAIGMIGFVVYTAKAKTRPKAENPSRDGGDSKWEKGELEDTMRVPVPELPGSDPSEMVGDPLPPQELWAGRRIYKPNVHELPGSTA</sequence>
<proteinExistence type="predicted"/>
<name>A0A1Y2A6D9_9PLEO</name>
<keyword evidence="2" id="KW-1133">Transmembrane helix</keyword>
<feature type="transmembrane region" description="Helical" evidence="2">
    <location>
        <begin position="373"/>
        <end position="395"/>
    </location>
</feature>
<dbReference type="InterPro" id="IPR021109">
    <property type="entry name" value="Peptidase_aspartic_dom_sf"/>
</dbReference>
<feature type="region of interest" description="Disordered" evidence="1">
    <location>
        <begin position="401"/>
        <end position="448"/>
    </location>
</feature>
<keyword evidence="2" id="KW-0472">Membrane</keyword>
<gene>
    <name evidence="3" type="ORF">BCR34DRAFT_631499</name>
</gene>
<organism evidence="3 4">
    <name type="scientific">Clohesyomyces aquaticus</name>
    <dbReference type="NCBI Taxonomy" id="1231657"/>
    <lineage>
        <taxon>Eukaryota</taxon>
        <taxon>Fungi</taxon>
        <taxon>Dikarya</taxon>
        <taxon>Ascomycota</taxon>
        <taxon>Pezizomycotina</taxon>
        <taxon>Dothideomycetes</taxon>
        <taxon>Pleosporomycetidae</taxon>
        <taxon>Pleosporales</taxon>
        <taxon>Lindgomycetaceae</taxon>
        <taxon>Clohesyomyces</taxon>
    </lineage>
</organism>
<keyword evidence="4" id="KW-1185">Reference proteome</keyword>
<protein>
    <recommendedName>
        <fullName evidence="5">Aspartic peptidase domain-containing protein</fullName>
    </recommendedName>
</protein>
<dbReference type="Proteomes" id="UP000193144">
    <property type="component" value="Unassembled WGS sequence"/>
</dbReference>
<evidence type="ECO:0000313" key="4">
    <source>
        <dbReference type="Proteomes" id="UP000193144"/>
    </source>
</evidence>
<dbReference type="SUPFAM" id="SSF50630">
    <property type="entry name" value="Acid proteases"/>
    <property type="match status" value="1"/>
</dbReference>
<evidence type="ECO:0000313" key="3">
    <source>
        <dbReference type="EMBL" id="ORY17615.1"/>
    </source>
</evidence>
<dbReference type="OrthoDB" id="5361565at2759"/>
<evidence type="ECO:0000256" key="2">
    <source>
        <dbReference type="SAM" id="Phobius"/>
    </source>
</evidence>
<dbReference type="AlphaFoldDB" id="A0A1Y2A6D9"/>
<feature type="compositionally biased region" description="Basic and acidic residues" evidence="1">
    <location>
        <begin position="403"/>
        <end position="426"/>
    </location>
</feature>
<accession>A0A1Y2A6D9</accession>
<evidence type="ECO:0000256" key="1">
    <source>
        <dbReference type="SAM" id="MobiDB-lite"/>
    </source>
</evidence>
<reference evidence="3 4" key="1">
    <citation type="submission" date="2016-07" db="EMBL/GenBank/DDBJ databases">
        <title>Pervasive Adenine N6-methylation of Active Genes in Fungi.</title>
        <authorList>
            <consortium name="DOE Joint Genome Institute"/>
            <person name="Mondo S.J."/>
            <person name="Dannebaum R.O."/>
            <person name="Kuo R.C."/>
            <person name="Labutti K."/>
            <person name="Haridas S."/>
            <person name="Kuo A."/>
            <person name="Salamov A."/>
            <person name="Ahrendt S.R."/>
            <person name="Lipzen A."/>
            <person name="Sullivan W."/>
            <person name="Andreopoulos W.B."/>
            <person name="Clum A."/>
            <person name="Lindquist E."/>
            <person name="Daum C."/>
            <person name="Ramamoorthy G.K."/>
            <person name="Gryganskyi A."/>
            <person name="Culley D."/>
            <person name="Magnuson J.K."/>
            <person name="James T.Y."/>
            <person name="O'Malley M.A."/>
            <person name="Stajich J.E."/>
            <person name="Spatafora J.W."/>
            <person name="Visel A."/>
            <person name="Grigoriev I.V."/>
        </authorList>
    </citation>
    <scope>NUCLEOTIDE SEQUENCE [LARGE SCALE GENOMIC DNA]</scope>
    <source>
        <strain evidence="3 4">CBS 115471</strain>
    </source>
</reference>
<dbReference type="Gene3D" id="2.40.70.10">
    <property type="entry name" value="Acid Proteases"/>
    <property type="match status" value="1"/>
</dbReference>
<dbReference type="EMBL" id="MCFA01000011">
    <property type="protein sequence ID" value="ORY17615.1"/>
    <property type="molecule type" value="Genomic_DNA"/>
</dbReference>
<comment type="caution">
    <text evidence="3">The sequence shown here is derived from an EMBL/GenBank/DDBJ whole genome shotgun (WGS) entry which is preliminary data.</text>
</comment>